<organism evidence="2 3">
    <name type="scientific">Actinokineospora alba</name>
    <dbReference type="NCBI Taxonomy" id="504798"/>
    <lineage>
        <taxon>Bacteria</taxon>
        <taxon>Bacillati</taxon>
        <taxon>Actinomycetota</taxon>
        <taxon>Actinomycetes</taxon>
        <taxon>Pseudonocardiales</taxon>
        <taxon>Pseudonocardiaceae</taxon>
        <taxon>Actinokineospora</taxon>
    </lineage>
</organism>
<evidence type="ECO:0000256" key="1">
    <source>
        <dbReference type="SAM" id="MobiDB-lite"/>
    </source>
</evidence>
<sequence length="280" mass="29683">RPGPTQPSPTQPNPAQPDPAQPNPAQPAPPRPTPPRPTQPSPTQPSPTQPSPTRPGPAQPGPAQPGPASAAQPDQPIPSWSAPVRRRTTSAKVSLGPNRPDLAQSHTPPPGVHPAPFPARFGDSPTDPWQAVHPFNRSPLRLKPRHVRIQRASKVRCGYRPIGKLGQRSRGSPVLRVLLADGAPTCRSSHTVRCQLPTSALTVCTPRPSPPTLSSHSGSVPRSILQPRTRHPADSHPRLTNRSAFSTRRRALVAPSFAPRLAAAAGVQQGLHRCAPIGGI</sequence>
<feature type="region of interest" description="Disordered" evidence="1">
    <location>
        <begin position="206"/>
        <end position="244"/>
    </location>
</feature>
<keyword evidence="3" id="KW-1185">Reference proteome</keyword>
<feature type="compositionally biased region" description="Pro residues" evidence="1">
    <location>
        <begin position="1"/>
        <end position="65"/>
    </location>
</feature>
<feature type="region of interest" description="Disordered" evidence="1">
    <location>
        <begin position="1"/>
        <end position="118"/>
    </location>
</feature>
<dbReference type="EMBL" id="FNJB01000019">
    <property type="protein sequence ID" value="SDP88201.1"/>
    <property type="molecule type" value="Genomic_DNA"/>
</dbReference>
<evidence type="ECO:0000313" key="2">
    <source>
        <dbReference type="EMBL" id="SDP88201.1"/>
    </source>
</evidence>
<evidence type="ECO:0000313" key="3">
    <source>
        <dbReference type="Proteomes" id="UP000199651"/>
    </source>
</evidence>
<protein>
    <submittedName>
        <fullName evidence="2">Uncharacterized protein</fullName>
    </submittedName>
</protein>
<feature type="compositionally biased region" description="Pro residues" evidence="1">
    <location>
        <begin position="107"/>
        <end position="117"/>
    </location>
</feature>
<proteinExistence type="predicted"/>
<gene>
    <name evidence="2" type="ORF">SAMN05192558_119105</name>
</gene>
<feature type="non-terminal residue" evidence="2">
    <location>
        <position position="1"/>
    </location>
</feature>
<name>A0A1H0WCD4_9PSEU</name>
<dbReference type="AlphaFoldDB" id="A0A1H0WCD4"/>
<accession>A0A1H0WCD4</accession>
<dbReference type="Proteomes" id="UP000199651">
    <property type="component" value="Unassembled WGS sequence"/>
</dbReference>
<reference evidence="3" key="1">
    <citation type="submission" date="2016-10" db="EMBL/GenBank/DDBJ databases">
        <authorList>
            <person name="Varghese N."/>
            <person name="Submissions S."/>
        </authorList>
    </citation>
    <scope>NUCLEOTIDE SEQUENCE [LARGE SCALE GENOMIC DNA]</scope>
    <source>
        <strain evidence="3">IBRC-M 10655</strain>
    </source>
</reference>